<dbReference type="WBParaSite" id="Csp11.Scaffold629.g9915.t1">
    <property type="protein sequence ID" value="Csp11.Scaffold629.g9915.t1"/>
    <property type="gene ID" value="Csp11.Scaffold629.g9915"/>
</dbReference>
<dbReference type="AlphaFoldDB" id="A0A1I7UJD6"/>
<dbReference type="InterPro" id="IPR000182">
    <property type="entry name" value="GNAT_dom"/>
</dbReference>
<proteinExistence type="predicted"/>
<protein>
    <submittedName>
        <fullName evidence="3">N-acetyltransferase domain-containing protein</fullName>
    </submittedName>
</protein>
<dbReference type="PANTHER" id="PTHR20905:SF16">
    <property type="entry name" value="N-ACETYLTRANSFERASE DOMAIN-CONTAINING PROTEIN"/>
    <property type="match status" value="1"/>
</dbReference>
<dbReference type="eggNOG" id="ENOG502SFIM">
    <property type="taxonomic scope" value="Eukaryota"/>
</dbReference>
<dbReference type="CDD" id="cd04301">
    <property type="entry name" value="NAT_SF"/>
    <property type="match status" value="1"/>
</dbReference>
<dbReference type="Gene3D" id="3.40.630.30">
    <property type="match status" value="1"/>
</dbReference>
<keyword evidence="2" id="KW-1185">Reference proteome</keyword>
<sequence>MTREMSVASRILRFLIKITVFLSIKPYNFPVSILQKCHDEFWSLAPPDIHTVIYREISSVGAEWQRQGIASKMLERGLQEAKNNGINGIVSATSSHANQVLLAKNGFECLKEFSYSSVVEPGDGSKGMRINFLRIKK</sequence>
<feature type="domain" description="N-acetyltransferase" evidence="1">
    <location>
        <begin position="59"/>
        <end position="100"/>
    </location>
</feature>
<accession>A0A1I7UJD6</accession>
<dbReference type="GO" id="GO:0008080">
    <property type="term" value="F:N-acetyltransferase activity"/>
    <property type="evidence" value="ECO:0007669"/>
    <property type="project" value="TreeGrafter"/>
</dbReference>
<dbReference type="SUPFAM" id="SSF55729">
    <property type="entry name" value="Acyl-CoA N-acyltransferases (Nat)"/>
    <property type="match status" value="1"/>
</dbReference>
<dbReference type="Pfam" id="PF00583">
    <property type="entry name" value="Acetyltransf_1"/>
    <property type="match status" value="1"/>
</dbReference>
<organism evidence="2 3">
    <name type="scientific">Caenorhabditis tropicalis</name>
    <dbReference type="NCBI Taxonomy" id="1561998"/>
    <lineage>
        <taxon>Eukaryota</taxon>
        <taxon>Metazoa</taxon>
        <taxon>Ecdysozoa</taxon>
        <taxon>Nematoda</taxon>
        <taxon>Chromadorea</taxon>
        <taxon>Rhabditida</taxon>
        <taxon>Rhabditina</taxon>
        <taxon>Rhabditomorpha</taxon>
        <taxon>Rhabditoidea</taxon>
        <taxon>Rhabditidae</taxon>
        <taxon>Peloderinae</taxon>
        <taxon>Caenorhabditis</taxon>
    </lineage>
</organism>
<evidence type="ECO:0000313" key="3">
    <source>
        <dbReference type="WBParaSite" id="Csp11.Scaffold629.g9915.t1"/>
    </source>
</evidence>
<dbReference type="STRING" id="1561998.A0A1I7UJD6"/>
<dbReference type="Proteomes" id="UP000095282">
    <property type="component" value="Unplaced"/>
</dbReference>
<name>A0A1I7UJD6_9PELO</name>
<reference evidence="3" key="1">
    <citation type="submission" date="2016-11" db="UniProtKB">
        <authorList>
            <consortium name="WormBaseParasite"/>
        </authorList>
    </citation>
    <scope>IDENTIFICATION</scope>
</reference>
<evidence type="ECO:0000313" key="2">
    <source>
        <dbReference type="Proteomes" id="UP000095282"/>
    </source>
</evidence>
<evidence type="ECO:0000259" key="1">
    <source>
        <dbReference type="Pfam" id="PF00583"/>
    </source>
</evidence>
<dbReference type="PANTHER" id="PTHR20905">
    <property type="entry name" value="N-ACETYLTRANSFERASE-RELATED"/>
    <property type="match status" value="1"/>
</dbReference>
<dbReference type="InterPro" id="IPR016181">
    <property type="entry name" value="Acyl_CoA_acyltransferase"/>
</dbReference>